<dbReference type="GO" id="GO:0030170">
    <property type="term" value="F:pyridoxal phosphate binding"/>
    <property type="evidence" value="ECO:0007669"/>
    <property type="project" value="InterPro"/>
</dbReference>
<reference evidence="9 10" key="1">
    <citation type="submission" date="2014-04" db="EMBL/GenBank/DDBJ databases">
        <authorList>
            <consortium name="DOE Joint Genome Institute"/>
            <person name="Kuo A."/>
            <person name="Tarkka M."/>
            <person name="Buscot F."/>
            <person name="Kohler A."/>
            <person name="Nagy L.G."/>
            <person name="Floudas D."/>
            <person name="Copeland A."/>
            <person name="Barry K.W."/>
            <person name="Cichocki N."/>
            <person name="Veneault-Fourrey C."/>
            <person name="LaButti K."/>
            <person name="Lindquist E.A."/>
            <person name="Lipzen A."/>
            <person name="Lundell T."/>
            <person name="Morin E."/>
            <person name="Murat C."/>
            <person name="Sun H."/>
            <person name="Tunlid A."/>
            <person name="Henrissat B."/>
            <person name="Grigoriev I.V."/>
            <person name="Hibbett D.S."/>
            <person name="Martin F."/>
            <person name="Nordberg H.P."/>
            <person name="Cantor M.N."/>
            <person name="Hua S.X."/>
        </authorList>
    </citation>
    <scope>NUCLEOTIDE SEQUENCE [LARGE SCALE GENOMIC DNA]</scope>
    <source>
        <strain evidence="9 10">F 1598</strain>
    </source>
</reference>
<evidence type="ECO:0000256" key="8">
    <source>
        <dbReference type="RuleBase" id="RU362118"/>
    </source>
</evidence>
<evidence type="ECO:0000256" key="7">
    <source>
        <dbReference type="ARBA" id="ARBA00029853"/>
    </source>
</evidence>
<feature type="non-terminal residue" evidence="9">
    <location>
        <position position="1"/>
    </location>
</feature>
<dbReference type="AlphaFoldDB" id="A0A0C3GCF5"/>
<accession>A0A0C3GCF5</accession>
<evidence type="ECO:0000256" key="2">
    <source>
        <dbReference type="ARBA" id="ARBA00005038"/>
    </source>
</evidence>
<dbReference type="GO" id="GO:0019343">
    <property type="term" value="P:cysteine biosynthetic process via cystathionine"/>
    <property type="evidence" value="ECO:0007669"/>
    <property type="project" value="TreeGrafter"/>
</dbReference>
<dbReference type="InterPro" id="IPR015421">
    <property type="entry name" value="PyrdxlP-dep_Trfase_major"/>
</dbReference>
<protein>
    <recommendedName>
        <fullName evidence="4">cystathionine gamma-lyase</fullName>
        <ecNumber evidence="4">4.4.1.1</ecNumber>
    </recommendedName>
    <alternativeName>
        <fullName evidence="7">Gamma-cystathionase</fullName>
    </alternativeName>
</protein>
<evidence type="ECO:0000256" key="4">
    <source>
        <dbReference type="ARBA" id="ARBA00012085"/>
    </source>
</evidence>
<organism evidence="9 10">
    <name type="scientific">Piloderma croceum (strain F 1598)</name>
    <dbReference type="NCBI Taxonomy" id="765440"/>
    <lineage>
        <taxon>Eukaryota</taxon>
        <taxon>Fungi</taxon>
        <taxon>Dikarya</taxon>
        <taxon>Basidiomycota</taxon>
        <taxon>Agaricomycotina</taxon>
        <taxon>Agaricomycetes</taxon>
        <taxon>Agaricomycetidae</taxon>
        <taxon>Atheliales</taxon>
        <taxon>Atheliaceae</taxon>
        <taxon>Piloderma</taxon>
    </lineage>
</organism>
<dbReference type="InterPro" id="IPR015424">
    <property type="entry name" value="PyrdxlP-dep_Trfase"/>
</dbReference>
<dbReference type="Proteomes" id="UP000054166">
    <property type="component" value="Unassembled WGS sequence"/>
</dbReference>
<feature type="non-terminal residue" evidence="9">
    <location>
        <position position="71"/>
    </location>
</feature>
<keyword evidence="10" id="KW-1185">Reference proteome</keyword>
<evidence type="ECO:0000313" key="9">
    <source>
        <dbReference type="EMBL" id="KIM88326.1"/>
    </source>
</evidence>
<dbReference type="EC" id="4.4.1.1" evidence="4"/>
<comment type="pathway">
    <text evidence="2">Amino-acid biosynthesis; L-cysteine biosynthesis; L-cysteine from L-homocysteine and L-serine: step 2/2.</text>
</comment>
<dbReference type="HOGENOM" id="CLU_2747040_0_0_1"/>
<dbReference type="InParanoid" id="A0A0C3GCF5"/>
<evidence type="ECO:0000313" key="10">
    <source>
        <dbReference type="Proteomes" id="UP000054166"/>
    </source>
</evidence>
<evidence type="ECO:0000256" key="5">
    <source>
        <dbReference type="ARBA" id="ARBA00022898"/>
    </source>
</evidence>
<evidence type="ECO:0000256" key="1">
    <source>
        <dbReference type="ARBA" id="ARBA00001933"/>
    </source>
</evidence>
<dbReference type="OrthoDB" id="2670016at2759"/>
<dbReference type="Pfam" id="PF01053">
    <property type="entry name" value="Cys_Met_Meta_PP"/>
    <property type="match status" value="1"/>
</dbReference>
<evidence type="ECO:0000256" key="3">
    <source>
        <dbReference type="ARBA" id="ARBA00009077"/>
    </source>
</evidence>
<dbReference type="PANTHER" id="PTHR11808:SF15">
    <property type="entry name" value="CYSTATHIONINE GAMMA-LYASE"/>
    <property type="match status" value="1"/>
</dbReference>
<dbReference type="PANTHER" id="PTHR11808">
    <property type="entry name" value="TRANS-SULFURATION ENZYME FAMILY MEMBER"/>
    <property type="match status" value="1"/>
</dbReference>
<dbReference type="GO" id="GO:0019346">
    <property type="term" value="P:transsulfuration"/>
    <property type="evidence" value="ECO:0007669"/>
    <property type="project" value="InterPro"/>
</dbReference>
<dbReference type="GO" id="GO:0005737">
    <property type="term" value="C:cytoplasm"/>
    <property type="evidence" value="ECO:0007669"/>
    <property type="project" value="TreeGrafter"/>
</dbReference>
<gene>
    <name evidence="9" type="ORF">PILCRDRAFT_43393</name>
</gene>
<keyword evidence="5 8" id="KW-0663">Pyridoxal phosphate</keyword>
<dbReference type="EMBL" id="KN832977">
    <property type="protein sequence ID" value="KIM88326.1"/>
    <property type="molecule type" value="Genomic_DNA"/>
</dbReference>
<dbReference type="Gene3D" id="3.40.640.10">
    <property type="entry name" value="Type I PLP-dependent aspartate aminotransferase-like (Major domain)"/>
    <property type="match status" value="1"/>
</dbReference>
<name>A0A0C3GCF5_PILCF</name>
<dbReference type="STRING" id="765440.A0A0C3GCF5"/>
<comment type="cofactor">
    <cofactor evidence="1 8">
        <name>pyridoxal 5'-phosphate</name>
        <dbReference type="ChEBI" id="CHEBI:597326"/>
    </cofactor>
</comment>
<evidence type="ECO:0000256" key="6">
    <source>
        <dbReference type="ARBA" id="ARBA00023192"/>
    </source>
</evidence>
<dbReference type="InterPro" id="IPR000277">
    <property type="entry name" value="Cys/Met-Metab_PyrdxlP-dep_enz"/>
</dbReference>
<comment type="similarity">
    <text evidence="3 8">Belongs to the trans-sulfuration enzymes family.</text>
</comment>
<reference evidence="10" key="2">
    <citation type="submission" date="2015-01" db="EMBL/GenBank/DDBJ databases">
        <title>Evolutionary Origins and Diversification of the Mycorrhizal Mutualists.</title>
        <authorList>
            <consortium name="DOE Joint Genome Institute"/>
            <consortium name="Mycorrhizal Genomics Consortium"/>
            <person name="Kohler A."/>
            <person name="Kuo A."/>
            <person name="Nagy L.G."/>
            <person name="Floudas D."/>
            <person name="Copeland A."/>
            <person name="Barry K.W."/>
            <person name="Cichocki N."/>
            <person name="Veneault-Fourrey C."/>
            <person name="LaButti K."/>
            <person name="Lindquist E.A."/>
            <person name="Lipzen A."/>
            <person name="Lundell T."/>
            <person name="Morin E."/>
            <person name="Murat C."/>
            <person name="Riley R."/>
            <person name="Ohm R."/>
            <person name="Sun H."/>
            <person name="Tunlid A."/>
            <person name="Henrissat B."/>
            <person name="Grigoriev I.V."/>
            <person name="Hibbett D.S."/>
            <person name="Martin F."/>
        </authorList>
    </citation>
    <scope>NUCLEOTIDE SEQUENCE [LARGE SCALE GENOMIC DNA]</scope>
    <source>
        <strain evidence="10">F 1598</strain>
    </source>
</reference>
<dbReference type="SUPFAM" id="SSF53383">
    <property type="entry name" value="PLP-dependent transferases"/>
    <property type="match status" value="1"/>
</dbReference>
<proteinExistence type="inferred from homology"/>
<keyword evidence="6" id="KW-0028">Amino-acid biosynthesis</keyword>
<keyword evidence="6" id="KW-0198">Cysteine biosynthesis</keyword>
<dbReference type="GO" id="GO:0004123">
    <property type="term" value="F:cystathionine gamma-lyase activity"/>
    <property type="evidence" value="ECO:0007669"/>
    <property type="project" value="TreeGrafter"/>
</dbReference>
<sequence>SYDTTYKWTGIGNHKSFEYSRSGNPNCKTLELILASLESSGAHAWAFSSGSATTVIILQSLGSGTHVLSVN</sequence>